<dbReference type="AlphaFoldDB" id="A0A382EPZ9"/>
<dbReference type="GO" id="GO:0008013">
    <property type="term" value="F:beta-catenin binding"/>
    <property type="evidence" value="ECO:0007669"/>
    <property type="project" value="TreeGrafter"/>
</dbReference>
<evidence type="ECO:0000256" key="3">
    <source>
        <dbReference type="ARBA" id="ARBA00022837"/>
    </source>
</evidence>
<dbReference type="GO" id="GO:0016342">
    <property type="term" value="C:catenin complex"/>
    <property type="evidence" value="ECO:0007669"/>
    <property type="project" value="TreeGrafter"/>
</dbReference>
<dbReference type="PANTHER" id="PTHR24027:SF438">
    <property type="entry name" value="CADHERIN 23"/>
    <property type="match status" value="1"/>
</dbReference>
<keyword evidence="2" id="KW-0677">Repeat</keyword>
<dbReference type="PROSITE" id="PS50268">
    <property type="entry name" value="CADHERIN_2"/>
    <property type="match status" value="3"/>
</dbReference>
<keyword evidence="5" id="KW-1133">Transmembrane helix</keyword>
<evidence type="ECO:0000313" key="7">
    <source>
        <dbReference type="EMBL" id="SVB52445.1"/>
    </source>
</evidence>
<feature type="transmembrane region" description="Helical" evidence="5">
    <location>
        <begin position="26"/>
        <end position="44"/>
    </location>
</feature>
<evidence type="ECO:0000256" key="4">
    <source>
        <dbReference type="ARBA" id="ARBA00023136"/>
    </source>
</evidence>
<evidence type="ECO:0000256" key="2">
    <source>
        <dbReference type="ARBA" id="ARBA00022737"/>
    </source>
</evidence>
<name>A0A382EPZ9_9ZZZZ</name>
<keyword evidence="4 5" id="KW-0472">Membrane</keyword>
<evidence type="ECO:0000256" key="1">
    <source>
        <dbReference type="ARBA" id="ARBA00004370"/>
    </source>
</evidence>
<dbReference type="GO" id="GO:0005509">
    <property type="term" value="F:calcium ion binding"/>
    <property type="evidence" value="ECO:0007669"/>
    <property type="project" value="InterPro"/>
</dbReference>
<dbReference type="GO" id="GO:0045296">
    <property type="term" value="F:cadherin binding"/>
    <property type="evidence" value="ECO:0007669"/>
    <property type="project" value="TreeGrafter"/>
</dbReference>
<accession>A0A382EPZ9</accession>
<feature type="domain" description="Cadherin" evidence="6">
    <location>
        <begin position="108"/>
        <end position="174"/>
    </location>
</feature>
<feature type="domain" description="Cadherin" evidence="6">
    <location>
        <begin position="173"/>
        <end position="286"/>
    </location>
</feature>
<keyword evidence="3" id="KW-0106">Calcium</keyword>
<proteinExistence type="predicted"/>
<dbReference type="InterPro" id="IPR015919">
    <property type="entry name" value="Cadherin-like_sf"/>
</dbReference>
<evidence type="ECO:0000256" key="5">
    <source>
        <dbReference type="SAM" id="Phobius"/>
    </source>
</evidence>
<feature type="domain" description="Cadherin" evidence="6">
    <location>
        <begin position="272"/>
        <end position="375"/>
    </location>
</feature>
<dbReference type="Gene3D" id="2.60.40.60">
    <property type="entry name" value="Cadherins"/>
    <property type="match status" value="3"/>
</dbReference>
<evidence type="ECO:0000259" key="6">
    <source>
        <dbReference type="PROSITE" id="PS50268"/>
    </source>
</evidence>
<gene>
    <name evidence="7" type="ORF">METZ01_LOCUS205299</name>
</gene>
<reference evidence="7" key="1">
    <citation type="submission" date="2018-05" db="EMBL/GenBank/DDBJ databases">
        <authorList>
            <person name="Lanie J.A."/>
            <person name="Ng W.-L."/>
            <person name="Kazmierczak K.M."/>
            <person name="Andrzejewski T.M."/>
            <person name="Davidsen T.M."/>
            <person name="Wayne K.J."/>
            <person name="Tettelin H."/>
            <person name="Glass J.I."/>
            <person name="Rusch D."/>
            <person name="Podicherti R."/>
            <person name="Tsui H.-C.T."/>
            <person name="Winkler M.E."/>
        </authorList>
    </citation>
    <scope>NUCLEOTIDE SEQUENCE</scope>
</reference>
<dbReference type="InterPro" id="IPR002126">
    <property type="entry name" value="Cadherin-like_dom"/>
</dbReference>
<dbReference type="PANTHER" id="PTHR24027">
    <property type="entry name" value="CADHERIN-23"/>
    <property type="match status" value="1"/>
</dbReference>
<protein>
    <recommendedName>
        <fullName evidence="6">Cadherin domain-containing protein</fullName>
    </recommendedName>
</protein>
<feature type="non-terminal residue" evidence="7">
    <location>
        <position position="394"/>
    </location>
</feature>
<dbReference type="GO" id="GO:0007156">
    <property type="term" value="P:homophilic cell adhesion via plasma membrane adhesion molecules"/>
    <property type="evidence" value="ECO:0007669"/>
    <property type="project" value="InterPro"/>
</dbReference>
<comment type="subcellular location">
    <subcellularLocation>
        <location evidence="1">Membrane</location>
    </subcellularLocation>
</comment>
<organism evidence="7">
    <name type="scientific">marine metagenome</name>
    <dbReference type="NCBI Taxonomy" id="408172"/>
    <lineage>
        <taxon>unclassified sequences</taxon>
        <taxon>metagenomes</taxon>
        <taxon>ecological metagenomes</taxon>
    </lineage>
</organism>
<dbReference type="EMBL" id="UINC01045552">
    <property type="protein sequence ID" value="SVB52445.1"/>
    <property type="molecule type" value="Genomic_DNA"/>
</dbReference>
<dbReference type="SUPFAM" id="SSF49313">
    <property type="entry name" value="Cadherin-like"/>
    <property type="match status" value="2"/>
</dbReference>
<keyword evidence="5" id="KW-0812">Transmembrane</keyword>
<sequence length="394" mass="39868">MVAAMHIQTENDKTAFGLRTTDLRNIAIGLTAAIVLIMVAGQMADSGSASASTLEDTKDSRFTCSFTSASTATPNEAQDDVLAVTATASGGGNTCTFTNTGGADTADFTITAAGDLDFDATPDHENPVDSDTDNEYVVIITATDSADNAVATQTITITVQDVALAFTGGNSPSIAESVATNAAVTTLTFNDIPDTCEFTGSGNEDEDGDGTNAFSITNACVITVADADDIDFEDDASYSIGVLATDTDVNTGSASDSATTTVTITITDVAPTVTDNDVNLAEASTYGNVATIVTTGDDSSITWSISSGNENSDGDGTSAFAIAAATGIITVTDGDDIDDETAADAAFTLVISATDGTTADTESITITITNTGPTIVDNDVNLAEASTYGNVVDL</sequence>
<dbReference type="InterPro" id="IPR039808">
    <property type="entry name" value="Cadherin"/>
</dbReference>
<dbReference type="GO" id="GO:0016477">
    <property type="term" value="P:cell migration"/>
    <property type="evidence" value="ECO:0007669"/>
    <property type="project" value="TreeGrafter"/>
</dbReference>